<dbReference type="Pfam" id="PF02321">
    <property type="entry name" value="OEP"/>
    <property type="match status" value="2"/>
</dbReference>
<dbReference type="OrthoDB" id="9783100at2"/>
<dbReference type="EMBL" id="VITR01000001">
    <property type="protein sequence ID" value="TWB45967.1"/>
    <property type="molecule type" value="Genomic_DNA"/>
</dbReference>
<evidence type="ECO:0000313" key="3">
    <source>
        <dbReference type="EMBL" id="TWB45967.1"/>
    </source>
</evidence>
<dbReference type="InterPro" id="IPR003423">
    <property type="entry name" value="OMP_efflux"/>
</dbReference>
<keyword evidence="4" id="KW-1185">Reference proteome</keyword>
<dbReference type="SUPFAM" id="SSF56954">
    <property type="entry name" value="Outer membrane efflux proteins (OEP)"/>
    <property type="match status" value="1"/>
</dbReference>
<keyword evidence="2" id="KW-0472">Membrane</keyword>
<reference evidence="3 4" key="1">
    <citation type="submission" date="2019-06" db="EMBL/GenBank/DDBJ databases">
        <title>Genomic Encyclopedia of Type Strains, Phase IV (KMG-V): Genome sequencing to study the core and pangenomes of soil and plant-associated prokaryotes.</title>
        <authorList>
            <person name="Whitman W."/>
        </authorList>
    </citation>
    <scope>NUCLEOTIDE SEQUENCE [LARGE SCALE GENOMIC DNA]</scope>
    <source>
        <strain evidence="3 4">BR 11622</strain>
    </source>
</reference>
<keyword evidence="2" id="KW-0812">Transmembrane</keyword>
<dbReference type="PANTHER" id="PTHR30203">
    <property type="entry name" value="OUTER MEMBRANE CATION EFFLUX PROTEIN"/>
    <property type="match status" value="1"/>
</dbReference>
<sequence length="456" mass="47894">MRHLAYPLALLLTACAGPRPEAPLTAAVEPPPAWRGAPVGDDAVEAAWWRAFGDPVLTRTVDRALASNTDVMVAAARVAEARAQYRLAEDQRLPNVILAAGGGRQRDVSPFGQPRQQTAGQWQASASYDLDLFGRLADASEAARATLLATEAARDAVRLAVAASAAAGYVGLRALDARRDVVQRTLAARAASLHLARRRAEAGYAAQLDLAQAEAEYEATAQLIPALDLAITRQEDGLSLLLGESPSAIDRGAGLDDLTTPAVPAGLPSDLLRRRPDIAQAEQQLVAADHGLDAARAAFLPDVQLSAAGGTVVSSLIDPVNIFALGGSVLTPLFDSGRLKAQADSAAARRDAAAFGYRKAALTAFREVEDGLAMVQRSAEQETALLRQRDALARTLAIATSRYRAGYSPYLEQLDAERGLLSAELALVQSRADRLSAAITLAQALGGGWRPAATAP</sequence>
<dbReference type="GO" id="GO:0015562">
    <property type="term" value="F:efflux transmembrane transporter activity"/>
    <property type="evidence" value="ECO:0007669"/>
    <property type="project" value="InterPro"/>
</dbReference>
<dbReference type="RefSeq" id="WP_145729261.1">
    <property type="nucleotide sequence ID" value="NZ_VITR01000001.1"/>
</dbReference>
<comment type="subcellular location">
    <subcellularLocation>
        <location evidence="2">Cell membrane</location>
        <topology evidence="2">Lipid-anchor</topology>
    </subcellularLocation>
</comment>
<dbReference type="Proteomes" id="UP000315751">
    <property type="component" value="Unassembled WGS sequence"/>
</dbReference>
<gene>
    <name evidence="3" type="ORF">FBZ90_101302</name>
</gene>
<protein>
    <submittedName>
        <fullName evidence="3">NodT family efflux transporter outer membrane factor (OMF) lipoprotein</fullName>
    </submittedName>
</protein>
<evidence type="ECO:0000256" key="1">
    <source>
        <dbReference type="ARBA" id="ARBA00007613"/>
    </source>
</evidence>
<dbReference type="InterPro" id="IPR010131">
    <property type="entry name" value="MdtP/NodT-like"/>
</dbReference>
<dbReference type="PANTHER" id="PTHR30203:SF33">
    <property type="entry name" value="BLR4455 PROTEIN"/>
    <property type="match status" value="1"/>
</dbReference>
<name>A0A560HHM8_9PROT</name>
<dbReference type="Gene3D" id="2.20.200.10">
    <property type="entry name" value="Outer membrane efflux proteins (OEP)"/>
    <property type="match status" value="1"/>
</dbReference>
<dbReference type="PROSITE" id="PS51257">
    <property type="entry name" value="PROKAR_LIPOPROTEIN"/>
    <property type="match status" value="1"/>
</dbReference>
<dbReference type="NCBIfam" id="TIGR01845">
    <property type="entry name" value="outer_NodT"/>
    <property type="match status" value="1"/>
</dbReference>
<keyword evidence="2" id="KW-0564">Palmitate</keyword>
<keyword evidence="2 3" id="KW-0449">Lipoprotein</keyword>
<accession>A0A560HHM8</accession>
<dbReference type="GO" id="GO:0005886">
    <property type="term" value="C:plasma membrane"/>
    <property type="evidence" value="ECO:0007669"/>
    <property type="project" value="UniProtKB-SubCell"/>
</dbReference>
<evidence type="ECO:0000256" key="2">
    <source>
        <dbReference type="RuleBase" id="RU362097"/>
    </source>
</evidence>
<proteinExistence type="inferred from homology"/>
<comment type="caution">
    <text evidence="3">The sequence shown here is derived from an EMBL/GenBank/DDBJ whole genome shotgun (WGS) entry which is preliminary data.</text>
</comment>
<keyword evidence="2" id="KW-1134">Transmembrane beta strand</keyword>
<dbReference type="Gene3D" id="1.20.1600.10">
    <property type="entry name" value="Outer membrane efflux proteins (OEP)"/>
    <property type="match status" value="1"/>
</dbReference>
<evidence type="ECO:0000313" key="4">
    <source>
        <dbReference type="Proteomes" id="UP000315751"/>
    </source>
</evidence>
<comment type="similarity">
    <text evidence="1 2">Belongs to the outer membrane factor (OMF) (TC 1.B.17) family.</text>
</comment>
<organism evidence="3 4">
    <name type="scientific">Nitrospirillum amazonense</name>
    <dbReference type="NCBI Taxonomy" id="28077"/>
    <lineage>
        <taxon>Bacteria</taxon>
        <taxon>Pseudomonadati</taxon>
        <taxon>Pseudomonadota</taxon>
        <taxon>Alphaproteobacteria</taxon>
        <taxon>Rhodospirillales</taxon>
        <taxon>Azospirillaceae</taxon>
        <taxon>Nitrospirillum</taxon>
    </lineage>
</organism>
<dbReference type="AlphaFoldDB" id="A0A560HHM8"/>